<dbReference type="InterPro" id="IPR055385">
    <property type="entry name" value="GpJ_HDII-ins2"/>
</dbReference>
<name>A0ABR7ZAS6_9PSED</name>
<protein>
    <recommendedName>
        <fullName evidence="1">Tip attachment protein J HDII-ins2 domain-containing protein</fullName>
    </recommendedName>
</protein>
<dbReference type="RefSeq" id="WP_190427763.1">
    <property type="nucleotide sequence ID" value="NZ_JAAOCA010000175.1"/>
</dbReference>
<evidence type="ECO:0000259" key="1">
    <source>
        <dbReference type="Pfam" id="PF24801"/>
    </source>
</evidence>
<organism evidence="2 3">
    <name type="scientific">Pseudomonas typographi</name>
    <dbReference type="NCBI Taxonomy" id="2715964"/>
    <lineage>
        <taxon>Bacteria</taxon>
        <taxon>Pseudomonadati</taxon>
        <taxon>Pseudomonadota</taxon>
        <taxon>Gammaproteobacteria</taxon>
        <taxon>Pseudomonadales</taxon>
        <taxon>Pseudomonadaceae</taxon>
        <taxon>Pseudomonas</taxon>
    </lineage>
</organism>
<dbReference type="InterPro" id="IPR053171">
    <property type="entry name" value="Viral_Tip_Attach_Protein"/>
</dbReference>
<sequence length="85" mass="9432">GYTVNYVVELSTDGADYQPVITTSFSGKTTSGYQRSHRIDLPEAEEGWTIRVRRTTADSTSSSIQATTTVVSYTEVIDAKLQYPY</sequence>
<feature type="non-terminal residue" evidence="2">
    <location>
        <position position="1"/>
    </location>
</feature>
<dbReference type="Proteomes" id="UP000805841">
    <property type="component" value="Unassembled WGS sequence"/>
</dbReference>
<dbReference type="Pfam" id="PF24801">
    <property type="entry name" value="FNIII-A_GpJ"/>
    <property type="match status" value="1"/>
</dbReference>
<keyword evidence="3" id="KW-1185">Reference proteome</keyword>
<dbReference type="PANTHER" id="PTHR36251">
    <property type="entry name" value="FELS-1 PROPHAGE HOST SPECIFICITY PROTEIN-RELATED"/>
    <property type="match status" value="1"/>
</dbReference>
<accession>A0ABR7ZAS6</accession>
<feature type="non-terminal residue" evidence="2">
    <location>
        <position position="85"/>
    </location>
</feature>
<dbReference type="EMBL" id="JAAOCA010000175">
    <property type="protein sequence ID" value="MBD1602577.1"/>
    <property type="molecule type" value="Genomic_DNA"/>
</dbReference>
<evidence type="ECO:0000313" key="2">
    <source>
        <dbReference type="EMBL" id="MBD1602577.1"/>
    </source>
</evidence>
<dbReference type="PANTHER" id="PTHR36251:SF2">
    <property type="entry name" value="GIFSY-2 PROPHAGE HOST SPECIFICITY PROTEIN J, PHAGE LAMBDA"/>
    <property type="match status" value="1"/>
</dbReference>
<feature type="domain" description="Tip attachment protein J HDII-ins2" evidence="1">
    <location>
        <begin position="1"/>
        <end position="79"/>
    </location>
</feature>
<gene>
    <name evidence="2" type="ORF">HAQ05_28340</name>
</gene>
<reference evidence="2 3" key="1">
    <citation type="journal article" date="2020" name="Insects">
        <title>Bacteria Belonging to Pseudomonas typographi sp. nov. from the Bark Beetle Ips typographus Have Genomic Potential to Aid in the Host Ecology.</title>
        <authorList>
            <person name="Peral-Aranega E."/>
            <person name="Saati-Santamaria Z."/>
            <person name="Kolarik M."/>
            <person name="Rivas R."/>
            <person name="Garcia-Fraile P."/>
        </authorList>
    </citation>
    <scope>NUCLEOTIDE SEQUENCE [LARGE SCALE GENOMIC DNA]</scope>
    <source>
        <strain evidence="2 3">CA3A</strain>
    </source>
</reference>
<comment type="caution">
    <text evidence="2">The sequence shown here is derived from an EMBL/GenBank/DDBJ whole genome shotgun (WGS) entry which is preliminary data.</text>
</comment>
<proteinExistence type="predicted"/>
<evidence type="ECO:0000313" key="3">
    <source>
        <dbReference type="Proteomes" id="UP000805841"/>
    </source>
</evidence>